<dbReference type="Proteomes" id="UP000304953">
    <property type="component" value="Unassembled WGS sequence"/>
</dbReference>
<gene>
    <name evidence="1" type="ORF">E5329_06200</name>
</gene>
<evidence type="ECO:0000313" key="1">
    <source>
        <dbReference type="EMBL" id="TGY97151.1"/>
    </source>
</evidence>
<organism evidence="1 2">
    <name type="scientific">Petralouisia muris</name>
    <dbReference type="NCBI Taxonomy" id="3032872"/>
    <lineage>
        <taxon>Bacteria</taxon>
        <taxon>Bacillati</taxon>
        <taxon>Bacillota</taxon>
        <taxon>Clostridia</taxon>
        <taxon>Lachnospirales</taxon>
        <taxon>Lachnospiraceae</taxon>
        <taxon>Petralouisia</taxon>
    </lineage>
</organism>
<comment type="caution">
    <text evidence="1">The sequence shown here is derived from an EMBL/GenBank/DDBJ whole genome shotgun (WGS) entry which is preliminary data.</text>
</comment>
<evidence type="ECO:0000313" key="2">
    <source>
        <dbReference type="Proteomes" id="UP000304953"/>
    </source>
</evidence>
<dbReference type="EMBL" id="SRYA01000010">
    <property type="protein sequence ID" value="TGY97151.1"/>
    <property type="molecule type" value="Genomic_DNA"/>
</dbReference>
<proteinExistence type="predicted"/>
<name>A0AC61RYP7_9FIRM</name>
<reference evidence="1" key="1">
    <citation type="submission" date="2019-04" db="EMBL/GenBank/DDBJ databases">
        <title>Microbes associate with the intestines of laboratory mice.</title>
        <authorList>
            <person name="Navarre W."/>
            <person name="Wong E."/>
            <person name="Huang K."/>
            <person name="Tropini C."/>
            <person name="Ng K."/>
            <person name="Yu B."/>
        </authorList>
    </citation>
    <scope>NUCLEOTIDE SEQUENCE</scope>
    <source>
        <strain evidence="1">NM01_1-7b</strain>
    </source>
</reference>
<protein>
    <submittedName>
        <fullName evidence="1">ATP F0F1 synthase subunit B</fullName>
    </submittedName>
</protein>
<sequence length="455" mass="51243">MKVKRRLLIAGALAAAILLLISTGRMFQISSGRMGKEKQVSKMLWELSAEILSSASAKEAASESQTESNIESPAGGQPESSSWLLPQAAQCLFTEAEKEKLEKDALAAAEQAQAVYQNVEFTNDSPNSSKIRDFTREKRRQAVALLGKAGFVSVTENTNMENYGEVEEFYAAYMEKREAMVTVFEVDLDGRIGATTFLCRDGSLQTYYVGIEWQAENTPEDTFRPYGKIRETSVSNIAELKLTEKGYLIYAYEDVIAHASLRQCWRVKPLSDKCREFTEKFISGLSYVNYNVLVTNWDRSNAEDILMPCMFEDIYRMDTGEILKAEDGRIPAELYERIMTAYFPVSKEQVREKCGYEESSGSYPYEMIYAVPYPPFGEVVDYTEHEDGSITLFVDGVWADYNSDLAFTNEILVAPFSDGIFRYLSNRIQQKELELPAGGSKILGSGLRLIVYSDL</sequence>
<keyword evidence="2" id="KW-1185">Reference proteome</keyword>
<accession>A0AC61RYP7</accession>